<dbReference type="GO" id="GO:0043565">
    <property type="term" value="F:sequence-specific DNA binding"/>
    <property type="evidence" value="ECO:0007669"/>
    <property type="project" value="InterPro"/>
</dbReference>
<dbReference type="PROSITE" id="PS01124">
    <property type="entry name" value="HTH_ARAC_FAMILY_2"/>
    <property type="match status" value="1"/>
</dbReference>
<dbReference type="Pfam" id="PF12833">
    <property type="entry name" value="HTH_18"/>
    <property type="match status" value="1"/>
</dbReference>
<dbReference type="AlphaFoldDB" id="C6ARF9"/>
<dbReference type="Gene3D" id="1.10.10.60">
    <property type="entry name" value="Homeodomain-like"/>
    <property type="match status" value="1"/>
</dbReference>
<evidence type="ECO:0000313" key="5">
    <source>
        <dbReference type="Proteomes" id="UP000002256"/>
    </source>
</evidence>
<dbReference type="PANTHER" id="PTHR43436">
    <property type="entry name" value="ARAC-FAMILY TRANSCRIPTIONAL REGULATOR"/>
    <property type="match status" value="1"/>
</dbReference>
<dbReference type="Proteomes" id="UP000002256">
    <property type="component" value="Chromosome"/>
</dbReference>
<accession>C6ARF9</accession>
<evidence type="ECO:0000313" key="4">
    <source>
        <dbReference type="EMBL" id="ACS55109.1"/>
    </source>
</evidence>
<dbReference type="InterPro" id="IPR009594">
    <property type="entry name" value="Tscrpt_reg_HTH_AraC_N"/>
</dbReference>
<dbReference type="Pfam" id="PF06719">
    <property type="entry name" value="AraC_N"/>
    <property type="match status" value="1"/>
</dbReference>
<dbReference type="SUPFAM" id="SSF46689">
    <property type="entry name" value="Homeodomain-like"/>
    <property type="match status" value="2"/>
</dbReference>
<dbReference type="HOGENOM" id="CLU_000445_100_0_5"/>
<evidence type="ECO:0000256" key="2">
    <source>
        <dbReference type="ARBA" id="ARBA00023163"/>
    </source>
</evidence>
<proteinExistence type="predicted"/>
<evidence type="ECO:0000256" key="1">
    <source>
        <dbReference type="ARBA" id="ARBA00023015"/>
    </source>
</evidence>
<feature type="domain" description="HTH araC/xylS-type" evidence="3">
    <location>
        <begin position="187"/>
        <end position="285"/>
    </location>
</feature>
<dbReference type="InterPro" id="IPR018060">
    <property type="entry name" value="HTH_AraC"/>
</dbReference>
<gene>
    <name evidence="4" type="ordered locus">Rleg_0810</name>
</gene>
<dbReference type="GO" id="GO:0003700">
    <property type="term" value="F:DNA-binding transcription factor activity"/>
    <property type="evidence" value="ECO:0007669"/>
    <property type="project" value="InterPro"/>
</dbReference>
<protein>
    <submittedName>
        <fullName evidence="4">Transcriptional regulator, AraC family</fullName>
    </submittedName>
</protein>
<organism evidence="4 5">
    <name type="scientific">Rhizobium leguminosarum bv. trifolii (strain WSM1325)</name>
    <dbReference type="NCBI Taxonomy" id="395491"/>
    <lineage>
        <taxon>Bacteria</taxon>
        <taxon>Pseudomonadati</taxon>
        <taxon>Pseudomonadota</taxon>
        <taxon>Alphaproteobacteria</taxon>
        <taxon>Hyphomicrobiales</taxon>
        <taxon>Rhizobiaceae</taxon>
        <taxon>Rhizobium/Agrobacterium group</taxon>
        <taxon>Rhizobium</taxon>
    </lineage>
</organism>
<dbReference type="InterPro" id="IPR009057">
    <property type="entry name" value="Homeodomain-like_sf"/>
</dbReference>
<evidence type="ECO:0000259" key="3">
    <source>
        <dbReference type="PROSITE" id="PS01124"/>
    </source>
</evidence>
<reference evidence="4 5" key="1">
    <citation type="journal article" date="2010" name="Stand. Genomic Sci.">
        <title>Complete genome sequence of Rhizobium leguminosarum bv. trifolii strain WSM1325, an effective microsymbiont of annual Mediterranean clovers.</title>
        <authorList>
            <person name="Reeve W."/>
            <person name="O'Hara G."/>
            <person name="Chain P."/>
            <person name="Ardley J."/>
            <person name="Brau L."/>
            <person name="Nandesena K."/>
            <person name="Tiwari R."/>
            <person name="Copeland A."/>
            <person name="Nolan M."/>
            <person name="Han C."/>
            <person name="Brettin T."/>
            <person name="Land M."/>
            <person name="Ovchinikova G."/>
            <person name="Ivanova N."/>
            <person name="Mavromatis K."/>
            <person name="Markowitz V."/>
            <person name="Kyrpides N."/>
            <person name="Melino V."/>
            <person name="Denton M."/>
            <person name="Yates R."/>
            <person name="Howieson J."/>
        </authorList>
    </citation>
    <scope>NUCLEOTIDE SEQUENCE [LARGE SCALE GENOMIC DNA]</scope>
    <source>
        <strain evidence="4 5">WSM1325</strain>
    </source>
</reference>
<dbReference type="EMBL" id="CP001622">
    <property type="protein sequence ID" value="ACS55109.1"/>
    <property type="molecule type" value="Genomic_DNA"/>
</dbReference>
<keyword evidence="1" id="KW-0805">Transcription regulation</keyword>
<dbReference type="PANTHER" id="PTHR43436:SF1">
    <property type="entry name" value="TRANSCRIPTIONAL REGULATORY PROTEIN"/>
    <property type="match status" value="1"/>
</dbReference>
<keyword evidence="2" id="KW-0804">Transcription</keyword>
<dbReference type="KEGG" id="rlg:Rleg_0810"/>
<dbReference type="SMART" id="SM00342">
    <property type="entry name" value="HTH_ARAC"/>
    <property type="match status" value="1"/>
</dbReference>
<sequence length="306" mass="33736">MMSELDKIRAMAMRHAGRQSPQLPRLFAYTLDHTTEIDPLIYDPAASLVIQGTQRMFIGDKMFEYGPGQSMIVAAEIAALGQICEASEDQPFLAVGLFLDPALLSDLVLEMAAIPELPIESGYGVSTASASLLGAWGRLLELLDRPTEIPVMAQSLEHELMFRLLMGPHGGLLRQIVGSDSRLMHIRKAMAWIRDHYTERLNFKAVAALAGMSVSVFYDRFKAVAAVSPLQYQKYIRLHEARRRMIANQVSAAEVGFAVGYESASQFSREYKRLFGAPPGQDTERAKAGLGGINRPRSLVARPDVA</sequence>
<name>C6ARF9_RHILS</name>